<accession>A0A3N6MJR0</accession>
<dbReference type="NCBIfam" id="TIGR00252">
    <property type="entry name" value="YraN family protein"/>
    <property type="match status" value="1"/>
</dbReference>
<organism evidence="4 5">
    <name type="scientific">Paraburkholderia dinghuensis</name>
    <dbReference type="NCBI Taxonomy" id="2305225"/>
    <lineage>
        <taxon>Bacteria</taxon>
        <taxon>Pseudomonadati</taxon>
        <taxon>Pseudomonadota</taxon>
        <taxon>Betaproteobacteria</taxon>
        <taxon>Burkholderiales</taxon>
        <taxon>Burkholderiaceae</taxon>
        <taxon>Paraburkholderia</taxon>
    </lineage>
</organism>
<feature type="compositionally biased region" description="Polar residues" evidence="3">
    <location>
        <begin position="59"/>
        <end position="72"/>
    </location>
</feature>
<dbReference type="PANTHER" id="PTHR34039">
    <property type="entry name" value="UPF0102 PROTEIN YRAN"/>
    <property type="match status" value="1"/>
</dbReference>
<evidence type="ECO:0000256" key="2">
    <source>
        <dbReference type="HAMAP-Rule" id="MF_00048"/>
    </source>
</evidence>
<dbReference type="GO" id="GO:0003676">
    <property type="term" value="F:nucleic acid binding"/>
    <property type="evidence" value="ECO:0007669"/>
    <property type="project" value="InterPro"/>
</dbReference>
<sequence length="217" mass="23918">MTRNARTQEKRSTLCHARVCEAAGEGGCDEAEPAACTLRSSGDPHGRSTRDDNRPAHNSKPSGAVTPTGTPSRSEKFTRTDNFPARRESNAEPRAAGARFEAHALAFLRRQRLVLVARNVNYRGGELDLVMRERDGTLVFVEVRARKWRGYGGAAASVGWHKQQRVVRAARQFLAAGAAGEGACERGRAIPPCRFDVIAFESGRLEWLRDAFRADDR</sequence>
<comment type="similarity">
    <text evidence="1 2">Belongs to the UPF0102 family.</text>
</comment>
<comment type="caution">
    <text evidence="4">The sequence shown here is derived from an EMBL/GenBank/DDBJ whole genome shotgun (WGS) entry which is preliminary data.</text>
</comment>
<evidence type="ECO:0000313" key="4">
    <source>
        <dbReference type="EMBL" id="RQH03718.1"/>
    </source>
</evidence>
<dbReference type="InterPro" id="IPR011856">
    <property type="entry name" value="tRNA_endonuc-like_dom_sf"/>
</dbReference>
<evidence type="ECO:0000256" key="1">
    <source>
        <dbReference type="ARBA" id="ARBA00006738"/>
    </source>
</evidence>
<evidence type="ECO:0000256" key="3">
    <source>
        <dbReference type="SAM" id="MobiDB-lite"/>
    </source>
</evidence>
<dbReference type="NCBIfam" id="NF009150">
    <property type="entry name" value="PRK12497.1-3"/>
    <property type="match status" value="1"/>
</dbReference>
<reference evidence="4 5" key="1">
    <citation type="submission" date="2018-11" db="EMBL/GenBank/DDBJ databases">
        <title>Paraburkholderia sp. DHOA04, isolated from soil.</title>
        <authorList>
            <person name="Gao Z.-H."/>
            <person name="Qiu L.-H."/>
            <person name="Fu J.-C."/>
        </authorList>
    </citation>
    <scope>NUCLEOTIDE SEQUENCE [LARGE SCALE GENOMIC DNA]</scope>
    <source>
        <strain evidence="4 5">DHOA04</strain>
    </source>
</reference>
<dbReference type="Proteomes" id="UP000272778">
    <property type="component" value="Unassembled WGS sequence"/>
</dbReference>
<dbReference type="Pfam" id="PF02021">
    <property type="entry name" value="UPF0102"/>
    <property type="match status" value="1"/>
</dbReference>
<dbReference type="OrthoDB" id="9794876at2"/>
<feature type="region of interest" description="Disordered" evidence="3">
    <location>
        <begin position="24"/>
        <end position="95"/>
    </location>
</feature>
<feature type="compositionally biased region" description="Basic and acidic residues" evidence="3">
    <location>
        <begin position="42"/>
        <end position="55"/>
    </location>
</feature>
<dbReference type="SUPFAM" id="SSF52980">
    <property type="entry name" value="Restriction endonuclease-like"/>
    <property type="match status" value="1"/>
</dbReference>
<keyword evidence="5" id="KW-1185">Reference proteome</keyword>
<dbReference type="EMBL" id="RQIS01000016">
    <property type="protein sequence ID" value="RQH03718.1"/>
    <property type="molecule type" value="Genomic_DNA"/>
</dbReference>
<name>A0A3N6MJR0_9BURK</name>
<dbReference type="InterPro" id="IPR011335">
    <property type="entry name" value="Restrct_endonuc-II-like"/>
</dbReference>
<dbReference type="HAMAP" id="MF_00048">
    <property type="entry name" value="UPF0102"/>
    <property type="match status" value="1"/>
</dbReference>
<dbReference type="AlphaFoldDB" id="A0A3N6MJR0"/>
<dbReference type="Gene3D" id="3.40.1350.10">
    <property type="match status" value="1"/>
</dbReference>
<dbReference type="InterPro" id="IPR003509">
    <property type="entry name" value="UPF0102_YraN-like"/>
</dbReference>
<gene>
    <name evidence="4" type="ORF">D1Y85_20825</name>
</gene>
<evidence type="ECO:0000313" key="5">
    <source>
        <dbReference type="Proteomes" id="UP000272778"/>
    </source>
</evidence>
<protein>
    <recommendedName>
        <fullName evidence="2">UPF0102 protein D1Y85_20825</fullName>
    </recommendedName>
</protein>
<dbReference type="PANTHER" id="PTHR34039:SF1">
    <property type="entry name" value="UPF0102 PROTEIN YRAN"/>
    <property type="match status" value="1"/>
</dbReference>
<proteinExistence type="inferred from homology"/>
<feature type="compositionally biased region" description="Basic and acidic residues" evidence="3">
    <location>
        <begin position="73"/>
        <end position="91"/>
    </location>
</feature>